<keyword evidence="4" id="KW-0680">Restriction system</keyword>
<evidence type="ECO:0000256" key="2">
    <source>
        <dbReference type="ARBA" id="ARBA00022679"/>
    </source>
</evidence>
<dbReference type="RefSeq" id="WP_009860792.1">
    <property type="nucleotide sequence ID" value="NZ_ACFY01000140.1"/>
</dbReference>
<reference evidence="6 7" key="2">
    <citation type="submission" date="2009-03" db="EMBL/GenBank/DDBJ databases">
        <title>Draft genome sequence of Roseburia inulinivorans (DSM 16841).</title>
        <authorList>
            <person name="Sudarsanam P."/>
            <person name="Ley R."/>
            <person name="Guruge J."/>
            <person name="Turnbaugh P.J."/>
            <person name="Mahowald M."/>
            <person name="Liep D."/>
            <person name="Gordon J."/>
        </authorList>
    </citation>
    <scope>NUCLEOTIDE SEQUENCE [LARGE SCALE GENOMIC DNA]</scope>
    <source>
        <strain evidence="6 7">DSM 16841</strain>
    </source>
</reference>
<evidence type="ECO:0000256" key="4">
    <source>
        <dbReference type="ARBA" id="ARBA00022747"/>
    </source>
</evidence>
<dbReference type="GO" id="GO:0008170">
    <property type="term" value="F:N-methyltransferase activity"/>
    <property type="evidence" value="ECO:0007669"/>
    <property type="project" value="InterPro"/>
</dbReference>
<dbReference type="eggNOG" id="COG2189">
    <property type="taxonomic scope" value="Bacteria"/>
</dbReference>
<evidence type="ECO:0000256" key="1">
    <source>
        <dbReference type="ARBA" id="ARBA00022603"/>
    </source>
</evidence>
<comment type="caution">
    <text evidence="6">The sequence shown here is derived from an EMBL/GenBank/DDBJ whole genome shotgun (WGS) entry which is preliminary data.</text>
</comment>
<dbReference type="GO" id="GO:0003677">
    <property type="term" value="F:DNA binding"/>
    <property type="evidence" value="ECO:0007669"/>
    <property type="project" value="InterPro"/>
</dbReference>
<reference evidence="6 7" key="1">
    <citation type="submission" date="2009-02" db="EMBL/GenBank/DDBJ databases">
        <authorList>
            <person name="Fulton L."/>
            <person name="Clifton S."/>
            <person name="Fulton B."/>
            <person name="Xu J."/>
            <person name="Minx P."/>
            <person name="Pepin K.H."/>
            <person name="Johnson M."/>
            <person name="Bhonagiri V."/>
            <person name="Nash W.E."/>
            <person name="Mardis E.R."/>
            <person name="Wilson R.K."/>
        </authorList>
    </citation>
    <scope>NUCLEOTIDE SEQUENCE [LARGE SCALE GENOMIC DNA]</scope>
    <source>
        <strain evidence="6 7">DSM 16841</strain>
    </source>
</reference>
<dbReference type="PRINTS" id="PR00506">
    <property type="entry name" value="D21N6MTFRASE"/>
</dbReference>
<dbReference type="Proteomes" id="UP000003561">
    <property type="component" value="Unassembled WGS sequence"/>
</dbReference>
<organism evidence="6 7">
    <name type="scientific">Roseburia inulinivorans DSM 16841</name>
    <dbReference type="NCBI Taxonomy" id="622312"/>
    <lineage>
        <taxon>Bacteria</taxon>
        <taxon>Bacillati</taxon>
        <taxon>Bacillota</taxon>
        <taxon>Clostridia</taxon>
        <taxon>Lachnospirales</taxon>
        <taxon>Lachnospiraceae</taxon>
        <taxon>Roseburia</taxon>
    </lineage>
</organism>
<sequence>MNRLIQEGRIIWPDNPDGRPRKKSFLNELSDNLPGFSSVFSTGVYTNTATKEIGGLFNKYLFDFPKPVEVIKQLVSQVSNTDDIILDFFSGSATTAHAVMQLNAEDGGNRRFILVQLPELCDEKSEAYKTGYKNICEIGKERIRRAGKMLKDALESSGLFVRAMKRHQDQHDSLEGFAYAEWEESPEVINAKKKWQQNWMWASVFSSWTPPIWKPGTPPPLRTSSSTCCIGG</sequence>
<dbReference type="AlphaFoldDB" id="C0FX31"/>
<keyword evidence="3" id="KW-0949">S-adenosyl-L-methionine</keyword>
<dbReference type="InterPro" id="IPR002941">
    <property type="entry name" value="DNA_methylase_N4/N6"/>
</dbReference>
<dbReference type="InterPro" id="IPR002295">
    <property type="entry name" value="N4/N6-MTase_EcoPI_Mod-like"/>
</dbReference>
<dbReference type="Pfam" id="PF01555">
    <property type="entry name" value="N6_N4_Mtase"/>
    <property type="match status" value="1"/>
</dbReference>
<evidence type="ECO:0000313" key="7">
    <source>
        <dbReference type="Proteomes" id="UP000003561"/>
    </source>
</evidence>
<protein>
    <recommendedName>
        <fullName evidence="5">DNA methylase N-4/N-6 domain-containing protein</fullName>
    </recommendedName>
</protein>
<dbReference type="InterPro" id="IPR029063">
    <property type="entry name" value="SAM-dependent_MTases_sf"/>
</dbReference>
<dbReference type="GO" id="GO:0032259">
    <property type="term" value="P:methylation"/>
    <property type="evidence" value="ECO:0007669"/>
    <property type="project" value="UniProtKB-KW"/>
</dbReference>
<gene>
    <name evidence="6" type="ORF">ROSEINA2194_03311</name>
</gene>
<dbReference type="Gene3D" id="3.40.50.150">
    <property type="entry name" value="Vaccinia Virus protein VP39"/>
    <property type="match status" value="1"/>
</dbReference>
<keyword evidence="2" id="KW-0808">Transferase</keyword>
<name>C0FX31_9FIRM</name>
<evidence type="ECO:0000313" key="6">
    <source>
        <dbReference type="EMBL" id="EEG92878.1"/>
    </source>
</evidence>
<proteinExistence type="predicted"/>
<dbReference type="GO" id="GO:0009307">
    <property type="term" value="P:DNA restriction-modification system"/>
    <property type="evidence" value="ECO:0007669"/>
    <property type="project" value="UniProtKB-KW"/>
</dbReference>
<accession>C0FX31</accession>
<dbReference type="SUPFAM" id="SSF53335">
    <property type="entry name" value="S-adenosyl-L-methionine-dependent methyltransferases"/>
    <property type="match status" value="1"/>
</dbReference>
<evidence type="ECO:0000256" key="3">
    <source>
        <dbReference type="ARBA" id="ARBA00022691"/>
    </source>
</evidence>
<dbReference type="EMBL" id="ACFY01000140">
    <property type="protein sequence ID" value="EEG92878.1"/>
    <property type="molecule type" value="Genomic_DNA"/>
</dbReference>
<keyword evidence="1" id="KW-0489">Methyltransferase</keyword>
<evidence type="ECO:0000259" key="5">
    <source>
        <dbReference type="Pfam" id="PF01555"/>
    </source>
</evidence>
<feature type="domain" description="DNA methylase N-4/N-6" evidence="5">
    <location>
        <begin position="35"/>
        <end position="119"/>
    </location>
</feature>